<dbReference type="Proteomes" id="UP000054477">
    <property type="component" value="Unassembled WGS sequence"/>
</dbReference>
<dbReference type="InterPro" id="IPR011009">
    <property type="entry name" value="Kinase-like_dom_sf"/>
</dbReference>
<evidence type="ECO:0000259" key="4">
    <source>
        <dbReference type="PROSITE" id="PS50011"/>
    </source>
</evidence>
<name>A0A0C9WY36_9AGAR</name>
<keyword evidence="2" id="KW-0067">ATP-binding</keyword>
<organism evidence="5 6">
    <name type="scientific">Laccaria amethystina LaAM-08-1</name>
    <dbReference type="NCBI Taxonomy" id="1095629"/>
    <lineage>
        <taxon>Eukaryota</taxon>
        <taxon>Fungi</taxon>
        <taxon>Dikarya</taxon>
        <taxon>Basidiomycota</taxon>
        <taxon>Agaricomycotina</taxon>
        <taxon>Agaricomycetes</taxon>
        <taxon>Agaricomycetidae</taxon>
        <taxon>Agaricales</taxon>
        <taxon>Agaricineae</taxon>
        <taxon>Hydnangiaceae</taxon>
        <taxon>Laccaria</taxon>
    </lineage>
</organism>
<dbReference type="SUPFAM" id="SSF56112">
    <property type="entry name" value="Protein kinase-like (PK-like)"/>
    <property type="match status" value="2"/>
</dbReference>
<dbReference type="Pfam" id="PF07714">
    <property type="entry name" value="PK_Tyr_Ser-Thr"/>
    <property type="match status" value="1"/>
</dbReference>
<proteinExistence type="predicted"/>
<evidence type="ECO:0000256" key="3">
    <source>
        <dbReference type="SAM" id="MobiDB-lite"/>
    </source>
</evidence>
<feature type="compositionally biased region" description="Basic and acidic residues" evidence="3">
    <location>
        <begin position="353"/>
        <end position="363"/>
    </location>
</feature>
<evidence type="ECO:0000256" key="2">
    <source>
        <dbReference type="ARBA" id="ARBA00022840"/>
    </source>
</evidence>
<evidence type="ECO:0000313" key="5">
    <source>
        <dbReference type="EMBL" id="KIJ97720.1"/>
    </source>
</evidence>
<dbReference type="PANTHER" id="PTHR44329:SF298">
    <property type="entry name" value="MIXED LINEAGE KINASE DOMAIN-LIKE PROTEIN"/>
    <property type="match status" value="1"/>
</dbReference>
<keyword evidence="1" id="KW-0547">Nucleotide-binding</keyword>
<dbReference type="EMBL" id="KN838685">
    <property type="protein sequence ID" value="KIJ97720.1"/>
    <property type="molecule type" value="Genomic_DNA"/>
</dbReference>
<dbReference type="GO" id="GO:0005524">
    <property type="term" value="F:ATP binding"/>
    <property type="evidence" value="ECO:0007669"/>
    <property type="project" value="InterPro"/>
</dbReference>
<feature type="domain" description="Protein kinase" evidence="4">
    <location>
        <begin position="1"/>
        <end position="182"/>
    </location>
</feature>
<reference evidence="5 6" key="1">
    <citation type="submission" date="2014-04" db="EMBL/GenBank/DDBJ databases">
        <authorList>
            <consortium name="DOE Joint Genome Institute"/>
            <person name="Kuo A."/>
            <person name="Kohler A."/>
            <person name="Nagy L.G."/>
            <person name="Floudas D."/>
            <person name="Copeland A."/>
            <person name="Barry K.W."/>
            <person name="Cichocki N."/>
            <person name="Veneault-Fourrey C."/>
            <person name="LaButti K."/>
            <person name="Lindquist E.A."/>
            <person name="Lipzen A."/>
            <person name="Lundell T."/>
            <person name="Morin E."/>
            <person name="Murat C."/>
            <person name="Sun H."/>
            <person name="Tunlid A."/>
            <person name="Henrissat B."/>
            <person name="Grigoriev I.V."/>
            <person name="Hibbett D.S."/>
            <person name="Martin F."/>
            <person name="Nordberg H.P."/>
            <person name="Cantor M.N."/>
            <person name="Hua S.X."/>
        </authorList>
    </citation>
    <scope>NUCLEOTIDE SEQUENCE [LARGE SCALE GENOMIC DNA]</scope>
    <source>
        <strain evidence="5 6">LaAM-08-1</strain>
    </source>
</reference>
<feature type="domain" description="Protein kinase" evidence="4">
    <location>
        <begin position="643"/>
        <end position="855"/>
    </location>
</feature>
<dbReference type="SMART" id="SM00220">
    <property type="entry name" value="S_TKc"/>
    <property type="match status" value="1"/>
</dbReference>
<feature type="compositionally biased region" description="Polar residues" evidence="3">
    <location>
        <begin position="289"/>
        <end position="303"/>
    </location>
</feature>
<keyword evidence="6" id="KW-1185">Reference proteome</keyword>
<dbReference type="PROSITE" id="PS50011">
    <property type="entry name" value="PROTEIN_KINASE_DOM"/>
    <property type="match status" value="2"/>
</dbReference>
<dbReference type="PANTHER" id="PTHR44329">
    <property type="entry name" value="SERINE/THREONINE-PROTEIN KINASE TNNI3K-RELATED"/>
    <property type="match status" value="1"/>
</dbReference>
<dbReference type="Gene3D" id="1.10.510.10">
    <property type="entry name" value="Transferase(Phosphotransferase) domain 1"/>
    <property type="match status" value="2"/>
</dbReference>
<dbReference type="InterPro" id="IPR051681">
    <property type="entry name" value="Ser/Thr_Kinases-Pseudokinases"/>
</dbReference>
<sequence length="855" mass="96559">MDRGDIMSYLNQNPYHDRFAAVCQIVDGVEYLHTLDPPVTHDDIKGANVLVTDEGICCLADFGSAIFGSQGVDESPGLQGSIHWLAPELMQPVRPLVHSAKACDIYALACTIYEIYIGEPPLSDLPNNAAVMLKVLTQKQRALLPPKGTWTYEEQQLWVLVRQSWAQNPEDRFEIRKIKNFLKDLACDKTPEGRQGGSPSPSPETDSASEAARDLDRVRIWLDRELYGHSTSLAEGFQNWDSSGSYSQQRNSLLFSSRLTFKAYTRPSRVKISEHPMHAQAQLPRHSLGPSQMTQSRPLSGQSLRVPPPRQSRPYSVQSLRVPTPRRSRPPSISGYTTDVEKESPRRCATRPPVDEVPSRKDWVGVPGGRRGYESKFRPPLLPPVAGAPLPHSTGPLHLRGDTYSESIQERLRQLDEMDLSESRILLLEKIHQEMWAELPTIRFIKWDDLPWPVFVRTTCPEDLTLHRIVSYLLQVSSGMDIKAALVDSSRLQWAQQRLQILLRHWEQPSFQKKVEKAADKTMIQGINVVTNHLESVLEFVNMHQIDEAHHTTDLSAIISQTFLEHVGQNLARIITDRSDNSGYRSLLKLKGDSAQKMLNFLQMLLDCSELVSLPRNDILGALLRLSRSSELYPECLTITDLERDDYALDSGRFGEIYKGRSRNQAICLKIIKVNRKTEIKRILKAFFKEALLWGHLSHPNILPFYGIHHLDDTHGRLSFVSPWMENGNVTEYLKRHPLANRLLLIWDIILGIKFLHQNQVIHGDLKGLNVLVNRSRRGCLADFGLANLVDDNILHWTSIQTTGPQSGGTLRWQAPELINPPSDESAKATPASDIYSFACVCYEVSGVGISKTVL</sequence>
<dbReference type="AlphaFoldDB" id="A0A0C9WY36"/>
<dbReference type="InterPro" id="IPR000719">
    <property type="entry name" value="Prot_kinase_dom"/>
</dbReference>
<reference evidence="6" key="2">
    <citation type="submission" date="2015-01" db="EMBL/GenBank/DDBJ databases">
        <title>Evolutionary Origins and Diversification of the Mycorrhizal Mutualists.</title>
        <authorList>
            <consortium name="DOE Joint Genome Institute"/>
            <consortium name="Mycorrhizal Genomics Consortium"/>
            <person name="Kohler A."/>
            <person name="Kuo A."/>
            <person name="Nagy L.G."/>
            <person name="Floudas D."/>
            <person name="Copeland A."/>
            <person name="Barry K.W."/>
            <person name="Cichocki N."/>
            <person name="Veneault-Fourrey C."/>
            <person name="LaButti K."/>
            <person name="Lindquist E.A."/>
            <person name="Lipzen A."/>
            <person name="Lundell T."/>
            <person name="Morin E."/>
            <person name="Murat C."/>
            <person name="Riley R."/>
            <person name="Ohm R."/>
            <person name="Sun H."/>
            <person name="Tunlid A."/>
            <person name="Henrissat B."/>
            <person name="Grigoriev I.V."/>
            <person name="Hibbett D.S."/>
            <person name="Martin F."/>
        </authorList>
    </citation>
    <scope>NUCLEOTIDE SEQUENCE [LARGE SCALE GENOMIC DNA]</scope>
    <source>
        <strain evidence="6">LaAM-08-1</strain>
    </source>
</reference>
<dbReference type="InterPro" id="IPR001245">
    <property type="entry name" value="Ser-Thr/Tyr_kinase_cat_dom"/>
</dbReference>
<dbReference type="OrthoDB" id="346907at2759"/>
<gene>
    <name evidence="5" type="ORF">K443DRAFT_236688</name>
</gene>
<evidence type="ECO:0000313" key="6">
    <source>
        <dbReference type="Proteomes" id="UP000054477"/>
    </source>
</evidence>
<feature type="region of interest" description="Disordered" evidence="3">
    <location>
        <begin position="281"/>
        <end position="366"/>
    </location>
</feature>
<feature type="compositionally biased region" description="Polar residues" evidence="3">
    <location>
        <begin position="197"/>
        <end position="208"/>
    </location>
</feature>
<dbReference type="InterPro" id="IPR008271">
    <property type="entry name" value="Ser/Thr_kinase_AS"/>
</dbReference>
<dbReference type="GO" id="GO:0004674">
    <property type="term" value="F:protein serine/threonine kinase activity"/>
    <property type="evidence" value="ECO:0007669"/>
    <property type="project" value="TreeGrafter"/>
</dbReference>
<dbReference type="PROSITE" id="PS00108">
    <property type="entry name" value="PROTEIN_KINASE_ST"/>
    <property type="match status" value="2"/>
</dbReference>
<evidence type="ECO:0000256" key="1">
    <source>
        <dbReference type="ARBA" id="ARBA00022741"/>
    </source>
</evidence>
<accession>A0A0C9WY36</accession>
<dbReference type="STRING" id="1095629.A0A0C9WY36"/>
<dbReference type="HOGENOM" id="CLU_334011_0_0_1"/>
<feature type="region of interest" description="Disordered" evidence="3">
    <location>
        <begin position="189"/>
        <end position="211"/>
    </location>
</feature>
<dbReference type="Pfam" id="PF00069">
    <property type="entry name" value="Pkinase"/>
    <property type="match status" value="1"/>
</dbReference>
<protein>
    <recommendedName>
        <fullName evidence="4">Protein kinase domain-containing protein</fullName>
    </recommendedName>
</protein>